<protein>
    <submittedName>
        <fullName evidence="3">C39 family peptidase</fullName>
    </submittedName>
</protein>
<feature type="transmembrane region" description="Helical" evidence="1">
    <location>
        <begin position="53"/>
        <end position="72"/>
    </location>
</feature>
<dbReference type="InterPro" id="IPR039564">
    <property type="entry name" value="Peptidase_C39-like"/>
</dbReference>
<feature type="domain" description="Peptidase C39-like" evidence="2">
    <location>
        <begin position="137"/>
        <end position="269"/>
    </location>
</feature>
<proteinExistence type="predicted"/>
<sequence>MAGNREVQMISIERNDAYRQRNRQYVNHRYAKERRNDSRMIRRQKRRRKQKMLLIRTFLSIVLLAGLCYTAVHYDIGDLFGKKAKIERLKKSDEYPKELIELVKKNEETYDFVKDYPNRETYQKATIDISKDVKKGKVPLLMQWDKRWGYDAYGDAMIALSGCGPTCMTMAYLYHTGDTSMNPKKMAEYAQDNGYHTDEGTSWTFWTDGATGLGLYGEEISLNESTIDAVLDCGGLVVCSMAPGDFTDTGHYILLRGYDSKGYFVNDPNHRSNSKKQWTFDTLSGQIKNLWAIYGQ</sequence>
<dbReference type="RefSeq" id="WP_186865797.1">
    <property type="nucleotide sequence ID" value="NZ_JACOPH010000001.1"/>
</dbReference>
<dbReference type="Proteomes" id="UP000606720">
    <property type="component" value="Unassembled WGS sequence"/>
</dbReference>
<keyword evidence="1" id="KW-1133">Transmembrane helix</keyword>
<comment type="caution">
    <text evidence="3">The sequence shown here is derived from an EMBL/GenBank/DDBJ whole genome shotgun (WGS) entry which is preliminary data.</text>
</comment>
<evidence type="ECO:0000313" key="3">
    <source>
        <dbReference type="EMBL" id="MBC5712722.1"/>
    </source>
</evidence>
<keyword evidence="1" id="KW-0472">Membrane</keyword>
<reference evidence="3" key="1">
    <citation type="submission" date="2020-08" db="EMBL/GenBank/DDBJ databases">
        <title>Genome public.</title>
        <authorList>
            <person name="Liu C."/>
            <person name="Sun Q."/>
        </authorList>
    </citation>
    <scope>NUCLEOTIDE SEQUENCE</scope>
    <source>
        <strain evidence="3">BX1005</strain>
    </source>
</reference>
<gene>
    <name evidence="3" type="ORF">H8S17_00610</name>
</gene>
<organism evidence="3 4">
    <name type="scientific">Roseburia zhanii</name>
    <dbReference type="NCBI Taxonomy" id="2763064"/>
    <lineage>
        <taxon>Bacteria</taxon>
        <taxon>Bacillati</taxon>
        <taxon>Bacillota</taxon>
        <taxon>Clostridia</taxon>
        <taxon>Lachnospirales</taxon>
        <taxon>Lachnospiraceae</taxon>
        <taxon>Roseburia</taxon>
    </lineage>
</organism>
<dbReference type="AlphaFoldDB" id="A0A923LM07"/>
<accession>A0A923LM07</accession>
<dbReference type="Gene3D" id="3.90.70.10">
    <property type="entry name" value="Cysteine proteinases"/>
    <property type="match status" value="1"/>
</dbReference>
<name>A0A923LM07_9FIRM</name>
<dbReference type="Pfam" id="PF13529">
    <property type="entry name" value="Peptidase_C39_2"/>
    <property type="match status" value="1"/>
</dbReference>
<dbReference type="EMBL" id="JACOPH010000001">
    <property type="protein sequence ID" value="MBC5712722.1"/>
    <property type="molecule type" value="Genomic_DNA"/>
</dbReference>
<evidence type="ECO:0000256" key="1">
    <source>
        <dbReference type="SAM" id="Phobius"/>
    </source>
</evidence>
<keyword evidence="4" id="KW-1185">Reference proteome</keyword>
<evidence type="ECO:0000313" key="4">
    <source>
        <dbReference type="Proteomes" id="UP000606720"/>
    </source>
</evidence>
<keyword evidence="1" id="KW-0812">Transmembrane</keyword>
<evidence type="ECO:0000259" key="2">
    <source>
        <dbReference type="Pfam" id="PF13529"/>
    </source>
</evidence>